<organism evidence="1 2">
    <name type="scientific">Dissophora globulifera</name>
    <dbReference type="NCBI Taxonomy" id="979702"/>
    <lineage>
        <taxon>Eukaryota</taxon>
        <taxon>Fungi</taxon>
        <taxon>Fungi incertae sedis</taxon>
        <taxon>Mucoromycota</taxon>
        <taxon>Mortierellomycotina</taxon>
        <taxon>Mortierellomycetes</taxon>
        <taxon>Mortierellales</taxon>
        <taxon>Mortierellaceae</taxon>
        <taxon>Dissophora</taxon>
    </lineage>
</organism>
<reference evidence="1" key="1">
    <citation type="journal article" date="2020" name="Fungal Divers.">
        <title>Resolving the Mortierellaceae phylogeny through synthesis of multi-gene phylogenetics and phylogenomics.</title>
        <authorList>
            <person name="Vandepol N."/>
            <person name="Liber J."/>
            <person name="Desiro A."/>
            <person name="Na H."/>
            <person name="Kennedy M."/>
            <person name="Barry K."/>
            <person name="Grigoriev I.V."/>
            <person name="Miller A.N."/>
            <person name="O'Donnell K."/>
            <person name="Stajich J.E."/>
            <person name="Bonito G."/>
        </authorList>
    </citation>
    <scope>NUCLEOTIDE SEQUENCE</scope>
    <source>
        <strain evidence="1">REB-010B</strain>
    </source>
</reference>
<dbReference type="AlphaFoldDB" id="A0A9P6UXF2"/>
<comment type="caution">
    <text evidence="1">The sequence shown here is derived from an EMBL/GenBank/DDBJ whole genome shotgun (WGS) entry which is preliminary data.</text>
</comment>
<evidence type="ECO:0000313" key="1">
    <source>
        <dbReference type="EMBL" id="KAG0323620.1"/>
    </source>
</evidence>
<sequence length="226" mass="25698">MSEVPSVINEREGFADLTWTFIRGALALAGIESRHFEVMVIGVDERKNADRNLLVETKEHAYLADGVGLHRGHQLYLAESALLHSPRAEKRLQDCYKVMRAMKDSWVSQMRSTIREGRPPESFSVFGSTSFRDETRFYQMDVVGVFRVFEVNGMVVPISKADFGMKMEACMLCCLEFALLLKQEISARSTIAPTTFKEKRLMLEDCRSIPGNQTVPPKQKKQKNTI</sequence>
<keyword evidence="2" id="KW-1185">Reference proteome</keyword>
<dbReference type="EMBL" id="JAAAIP010000183">
    <property type="protein sequence ID" value="KAG0323620.1"/>
    <property type="molecule type" value="Genomic_DNA"/>
</dbReference>
<name>A0A9P6UXF2_9FUNG</name>
<dbReference type="OrthoDB" id="2402888at2759"/>
<protein>
    <submittedName>
        <fullName evidence="1">Uncharacterized protein</fullName>
    </submittedName>
</protein>
<accession>A0A9P6UXF2</accession>
<dbReference type="Proteomes" id="UP000738325">
    <property type="component" value="Unassembled WGS sequence"/>
</dbReference>
<evidence type="ECO:0000313" key="2">
    <source>
        <dbReference type="Proteomes" id="UP000738325"/>
    </source>
</evidence>
<gene>
    <name evidence="1" type="ORF">BGZ99_002675</name>
</gene>
<proteinExistence type="predicted"/>